<comment type="caution">
    <text evidence="1">The sequence shown here is derived from an EMBL/GenBank/DDBJ whole genome shotgun (WGS) entry which is preliminary data.</text>
</comment>
<organism evidence="1 2">
    <name type="scientific">Effrenium voratum</name>
    <dbReference type="NCBI Taxonomy" id="2562239"/>
    <lineage>
        <taxon>Eukaryota</taxon>
        <taxon>Sar</taxon>
        <taxon>Alveolata</taxon>
        <taxon>Dinophyceae</taxon>
        <taxon>Suessiales</taxon>
        <taxon>Symbiodiniaceae</taxon>
        <taxon>Effrenium</taxon>
    </lineage>
</organism>
<sequence>MFDLTRITIPPSLGERCFVLRSRLNIRETAVRMGDVQYYTLPSIAQLQLPAIKGSWESIYRSLLPFRDAIINDGHRIRSISELAAFLKVSPDNGPMTRSAASPSIFDLCLVIYDLSCPCNLDFLKVVGLMYC</sequence>
<protein>
    <submittedName>
        <fullName evidence="1">Uncharacterized protein</fullName>
    </submittedName>
</protein>
<accession>A0AA36J7G4</accession>
<dbReference type="EMBL" id="CAUJNA010003372">
    <property type="protein sequence ID" value="CAJ1400467.1"/>
    <property type="molecule type" value="Genomic_DNA"/>
</dbReference>
<dbReference type="AlphaFoldDB" id="A0AA36J7G4"/>
<dbReference type="Proteomes" id="UP001178507">
    <property type="component" value="Unassembled WGS sequence"/>
</dbReference>
<proteinExistence type="predicted"/>
<name>A0AA36J7G4_9DINO</name>
<keyword evidence="2" id="KW-1185">Reference proteome</keyword>
<evidence type="ECO:0000313" key="1">
    <source>
        <dbReference type="EMBL" id="CAJ1400467.1"/>
    </source>
</evidence>
<gene>
    <name evidence="1" type="ORF">EVOR1521_LOCUS23797</name>
</gene>
<reference evidence="1" key="1">
    <citation type="submission" date="2023-08" db="EMBL/GenBank/DDBJ databases">
        <authorList>
            <person name="Chen Y."/>
            <person name="Shah S."/>
            <person name="Dougan E. K."/>
            <person name="Thang M."/>
            <person name="Chan C."/>
        </authorList>
    </citation>
    <scope>NUCLEOTIDE SEQUENCE</scope>
</reference>
<evidence type="ECO:0000313" key="2">
    <source>
        <dbReference type="Proteomes" id="UP001178507"/>
    </source>
</evidence>